<keyword evidence="3" id="KW-1185">Reference proteome</keyword>
<dbReference type="AlphaFoldDB" id="A0A0N4U4R5"/>
<dbReference type="Proteomes" id="UP000274756">
    <property type="component" value="Unassembled WGS sequence"/>
</dbReference>
<reference evidence="4" key="1">
    <citation type="submission" date="2017-02" db="UniProtKB">
        <authorList>
            <consortium name="WormBaseParasite"/>
        </authorList>
    </citation>
    <scope>IDENTIFICATION</scope>
</reference>
<evidence type="ECO:0000313" key="1">
    <source>
        <dbReference type="EMBL" id="VDN56176.1"/>
    </source>
</evidence>
<organism evidence="2 4">
    <name type="scientific">Dracunculus medinensis</name>
    <name type="common">Guinea worm</name>
    <dbReference type="NCBI Taxonomy" id="318479"/>
    <lineage>
        <taxon>Eukaryota</taxon>
        <taxon>Metazoa</taxon>
        <taxon>Ecdysozoa</taxon>
        <taxon>Nematoda</taxon>
        <taxon>Chromadorea</taxon>
        <taxon>Rhabditida</taxon>
        <taxon>Spirurina</taxon>
        <taxon>Dracunculoidea</taxon>
        <taxon>Dracunculidae</taxon>
        <taxon>Dracunculus</taxon>
    </lineage>
</organism>
<dbReference type="Proteomes" id="UP000038040">
    <property type="component" value="Unplaced"/>
</dbReference>
<proteinExistence type="predicted"/>
<evidence type="ECO:0000313" key="3">
    <source>
        <dbReference type="Proteomes" id="UP000274756"/>
    </source>
</evidence>
<evidence type="ECO:0000313" key="4">
    <source>
        <dbReference type="WBParaSite" id="DME_0000178901-mRNA-1"/>
    </source>
</evidence>
<accession>A0A0N4U4R5</accession>
<dbReference type="EMBL" id="UYYG01001154">
    <property type="protein sequence ID" value="VDN56176.1"/>
    <property type="molecule type" value="Genomic_DNA"/>
</dbReference>
<reference evidence="1 3" key="2">
    <citation type="submission" date="2018-11" db="EMBL/GenBank/DDBJ databases">
        <authorList>
            <consortium name="Pathogen Informatics"/>
        </authorList>
    </citation>
    <scope>NUCLEOTIDE SEQUENCE [LARGE SCALE GENOMIC DNA]</scope>
</reference>
<dbReference type="WBParaSite" id="DME_0000178901-mRNA-1">
    <property type="protein sequence ID" value="DME_0000178901-mRNA-1"/>
    <property type="gene ID" value="DME_0000178901"/>
</dbReference>
<name>A0A0N4U4R5_DRAME</name>
<gene>
    <name evidence="1" type="ORF">DME_LOCUS6149</name>
</gene>
<sequence>MKSARKLVFHSNITDLMLVFLFIEATNAFMFDYISGPTTNELSEDYAIFNDQLTKRYEFPSMQWSKNPWKFILNASTLKKLPESFAPQIYRGLRGKKRHDLQ</sequence>
<evidence type="ECO:0000313" key="2">
    <source>
        <dbReference type="Proteomes" id="UP000038040"/>
    </source>
</evidence>
<protein>
    <submittedName>
        <fullName evidence="1 4">Uncharacterized protein</fullName>
    </submittedName>
</protein>